<comment type="subcellular location">
    <subcellularLocation>
        <location evidence="1 8">Cytoplasm</location>
    </subcellularLocation>
</comment>
<comment type="pathway">
    <text evidence="3 8">Carbohydrate biosynthesis; 3-deoxy-D-manno-octulosonate biosynthesis; 3-deoxy-D-manno-octulosonate from D-ribulose 5-phosphate: step 2/3.</text>
</comment>
<evidence type="ECO:0000313" key="11">
    <source>
        <dbReference type="Proteomes" id="UP000091979"/>
    </source>
</evidence>
<evidence type="ECO:0000256" key="3">
    <source>
        <dbReference type="ARBA" id="ARBA00004845"/>
    </source>
</evidence>
<dbReference type="NCBIfam" id="TIGR01362">
    <property type="entry name" value="KDO8P_synth"/>
    <property type="match status" value="1"/>
</dbReference>
<dbReference type="Gene3D" id="3.20.20.70">
    <property type="entry name" value="Aldolase class I"/>
    <property type="match status" value="1"/>
</dbReference>
<dbReference type="InterPro" id="IPR013785">
    <property type="entry name" value="Aldolase_TIM"/>
</dbReference>
<dbReference type="PATRIC" id="fig|1560234.3.peg.1026"/>
<dbReference type="NCBIfam" id="NF003543">
    <property type="entry name" value="PRK05198.1"/>
    <property type="match status" value="1"/>
</dbReference>
<reference evidence="10 11" key="1">
    <citation type="submission" date="2015-01" db="EMBL/GenBank/DDBJ databases">
        <title>Desulfovibrio sp. JC271 draft genome sequence.</title>
        <authorList>
            <person name="Shivani Y."/>
            <person name="Subhash Y."/>
            <person name="Sasikala C."/>
            <person name="Ramana C.V."/>
        </authorList>
    </citation>
    <scope>NUCLEOTIDE SEQUENCE [LARGE SCALE GENOMIC DNA]</scope>
    <source>
        <strain evidence="10 11">JC271</strain>
    </source>
</reference>
<dbReference type="OrthoDB" id="9802281at2"/>
<dbReference type="GO" id="GO:0005737">
    <property type="term" value="C:cytoplasm"/>
    <property type="evidence" value="ECO:0007669"/>
    <property type="project" value="UniProtKB-SubCell"/>
</dbReference>
<comment type="similarity">
    <text evidence="4 8">Belongs to the KdsA family.</text>
</comment>
<dbReference type="InterPro" id="IPR006269">
    <property type="entry name" value="KDO8P_synthase"/>
</dbReference>
<evidence type="ECO:0000256" key="6">
    <source>
        <dbReference type="ARBA" id="ARBA00022679"/>
    </source>
</evidence>
<evidence type="ECO:0000256" key="1">
    <source>
        <dbReference type="ARBA" id="ARBA00004496"/>
    </source>
</evidence>
<dbReference type="Pfam" id="PF00793">
    <property type="entry name" value="DAHP_synth_1"/>
    <property type="match status" value="1"/>
</dbReference>
<evidence type="ECO:0000313" key="10">
    <source>
        <dbReference type="EMBL" id="OBQ50128.1"/>
    </source>
</evidence>
<dbReference type="PANTHER" id="PTHR21057">
    <property type="entry name" value="PHOSPHO-2-DEHYDRO-3-DEOXYHEPTONATE ALDOLASE"/>
    <property type="match status" value="1"/>
</dbReference>
<evidence type="ECO:0000256" key="8">
    <source>
        <dbReference type="HAMAP-Rule" id="MF_00056"/>
    </source>
</evidence>
<dbReference type="InterPro" id="IPR006218">
    <property type="entry name" value="DAHP1/KDSA"/>
</dbReference>
<name>A0A1B7XBJ9_9BACT</name>
<dbReference type="GO" id="GO:0008676">
    <property type="term" value="F:3-deoxy-8-phosphooctulonate synthase activity"/>
    <property type="evidence" value="ECO:0007669"/>
    <property type="project" value="UniProtKB-UniRule"/>
</dbReference>
<comment type="pathway">
    <text evidence="2">Bacterial outer membrane biogenesis; lipopolysaccharide biosynthesis.</text>
</comment>
<keyword evidence="11" id="KW-1185">Reference proteome</keyword>
<evidence type="ECO:0000259" key="9">
    <source>
        <dbReference type="Pfam" id="PF00793"/>
    </source>
</evidence>
<dbReference type="STRING" id="1560234.SP90_10855"/>
<keyword evidence="6 8" id="KW-0808">Transferase</keyword>
<comment type="catalytic activity">
    <reaction evidence="7 8">
        <text>D-arabinose 5-phosphate + phosphoenolpyruvate + H2O = 3-deoxy-alpha-D-manno-2-octulosonate-8-phosphate + phosphate</text>
        <dbReference type="Rhea" id="RHEA:14053"/>
        <dbReference type="ChEBI" id="CHEBI:15377"/>
        <dbReference type="ChEBI" id="CHEBI:43474"/>
        <dbReference type="ChEBI" id="CHEBI:57693"/>
        <dbReference type="ChEBI" id="CHEBI:58702"/>
        <dbReference type="ChEBI" id="CHEBI:85985"/>
        <dbReference type="EC" id="2.5.1.55"/>
    </reaction>
</comment>
<evidence type="ECO:0000256" key="5">
    <source>
        <dbReference type="ARBA" id="ARBA00022490"/>
    </source>
</evidence>
<dbReference type="RefSeq" id="WP_066855792.1">
    <property type="nucleotide sequence ID" value="NZ_JXMS01000018.1"/>
</dbReference>
<keyword evidence="8" id="KW-0448">Lipopolysaccharide biosynthesis</keyword>
<accession>A0A1B7XBJ9</accession>
<organism evidence="10 11">
    <name type="scientific">Halodesulfovibrio spirochaetisodalis</name>
    <dbReference type="NCBI Taxonomy" id="1560234"/>
    <lineage>
        <taxon>Bacteria</taxon>
        <taxon>Pseudomonadati</taxon>
        <taxon>Thermodesulfobacteriota</taxon>
        <taxon>Desulfovibrionia</taxon>
        <taxon>Desulfovibrionales</taxon>
        <taxon>Desulfovibrionaceae</taxon>
        <taxon>Halodesulfovibrio</taxon>
    </lineage>
</organism>
<dbReference type="UniPathway" id="UPA00357">
    <property type="reaction ID" value="UER00474"/>
</dbReference>
<keyword evidence="5 8" id="KW-0963">Cytoplasm</keyword>
<dbReference type="UniPathway" id="UPA00030"/>
<dbReference type="AlphaFoldDB" id="A0A1B7XBJ9"/>
<feature type="domain" description="DAHP synthetase I/KDSA" evidence="9">
    <location>
        <begin position="17"/>
        <end position="259"/>
    </location>
</feature>
<dbReference type="SUPFAM" id="SSF51569">
    <property type="entry name" value="Aldolase"/>
    <property type="match status" value="1"/>
</dbReference>
<dbReference type="EMBL" id="JXMS01000018">
    <property type="protein sequence ID" value="OBQ50128.1"/>
    <property type="molecule type" value="Genomic_DNA"/>
</dbReference>
<dbReference type="Proteomes" id="UP000091979">
    <property type="component" value="Unassembled WGS sequence"/>
</dbReference>
<evidence type="ECO:0000256" key="2">
    <source>
        <dbReference type="ARBA" id="ARBA00004756"/>
    </source>
</evidence>
<comment type="caution">
    <text evidence="10">The sequence shown here is derived from an EMBL/GenBank/DDBJ whole genome shotgun (WGS) entry which is preliminary data.</text>
</comment>
<dbReference type="GO" id="GO:0019294">
    <property type="term" value="P:keto-3-deoxy-D-manno-octulosonic acid biosynthetic process"/>
    <property type="evidence" value="ECO:0007669"/>
    <property type="project" value="UniProtKB-UniRule"/>
</dbReference>
<proteinExistence type="inferred from homology"/>
<dbReference type="HAMAP" id="MF_00056">
    <property type="entry name" value="KDO8P_synth"/>
    <property type="match status" value="1"/>
</dbReference>
<gene>
    <name evidence="8" type="primary">kdsA</name>
    <name evidence="10" type="ORF">SP90_10855</name>
</gene>
<sequence length="274" mass="29473">MKHIENGSALYAELTTKPFVFAGPCALESFELALDTAHAVKEAAEAAGLKAIFKSSYDKANRTSLSSFRGPGLAKGIEWLARIKEEAGLPVVTDIHEPEQAEPVAEVADVLQIPAFLCRQTSLLITAASTGRVINVKKGQFVAPWDMKPALDKLFSTGNKNIMLTERGASFGYNNLVVDFRSFPIMQSYGVPVIFDATHSVQLPGGQGGSSGGDRSFVPRLSRAAVAAGVNGVFIETHPDPDNALCDGPNSWPLDKLPHLLRDLSALWSMNYES</sequence>
<evidence type="ECO:0000256" key="7">
    <source>
        <dbReference type="ARBA" id="ARBA00049112"/>
    </source>
</evidence>
<dbReference type="EC" id="2.5.1.55" evidence="8"/>
<evidence type="ECO:0000256" key="4">
    <source>
        <dbReference type="ARBA" id="ARBA00010499"/>
    </source>
</evidence>
<protein>
    <recommendedName>
        <fullName evidence="8">2-dehydro-3-deoxyphosphooctonate aldolase</fullName>
        <ecNumber evidence="8">2.5.1.55</ecNumber>
    </recommendedName>
    <alternativeName>
        <fullName evidence="8">3-deoxy-D-manno-octulosonic acid 8-phosphate synthase</fullName>
    </alternativeName>
    <alternativeName>
        <fullName evidence="8">KDO-8-phosphate synthase</fullName>
        <shortName evidence="8">KDO 8-P synthase</shortName>
        <shortName evidence="8">KDOPS</shortName>
    </alternativeName>
    <alternativeName>
        <fullName evidence="8">Phospho-2-dehydro-3-deoxyoctonate aldolase</fullName>
    </alternativeName>
</protein>